<accession>A0AAE3JLR3</accession>
<comment type="caution">
    <text evidence="2">The sequence shown here is derived from an EMBL/GenBank/DDBJ whole genome shotgun (WGS) entry which is preliminary data.</text>
</comment>
<dbReference type="InterPro" id="IPR025668">
    <property type="entry name" value="Tnp_DDE_dom"/>
</dbReference>
<proteinExistence type="predicted"/>
<dbReference type="PANTHER" id="PTHR33408:SF2">
    <property type="entry name" value="TRANSPOSASE DDE DOMAIN-CONTAINING PROTEIN"/>
    <property type="match status" value="1"/>
</dbReference>
<evidence type="ECO:0000313" key="3">
    <source>
        <dbReference type="Proteomes" id="UP001199795"/>
    </source>
</evidence>
<dbReference type="RefSeq" id="WP_237238377.1">
    <property type="nucleotide sequence ID" value="NZ_JAKKDU010000001.1"/>
</dbReference>
<dbReference type="AlphaFoldDB" id="A0AAE3JLR3"/>
<dbReference type="Proteomes" id="UP001199795">
    <property type="component" value="Unassembled WGS sequence"/>
</dbReference>
<evidence type="ECO:0000259" key="1">
    <source>
        <dbReference type="Pfam" id="PF13751"/>
    </source>
</evidence>
<keyword evidence="3" id="KW-1185">Reference proteome</keyword>
<feature type="non-terminal residue" evidence="2">
    <location>
        <position position="1"/>
    </location>
</feature>
<feature type="domain" description="Transposase DDE" evidence="1">
    <location>
        <begin position="249"/>
        <end position="293"/>
    </location>
</feature>
<gene>
    <name evidence="2" type="ORF">L3X37_01405</name>
</gene>
<dbReference type="Pfam" id="PF13751">
    <property type="entry name" value="DDE_Tnp_1_6"/>
    <property type="match status" value="1"/>
</dbReference>
<reference evidence="2" key="1">
    <citation type="submission" date="2022-01" db="EMBL/GenBank/DDBJ databases">
        <title>Draft genome sequence of Sabulilitoribacter arenilitoris KCTC 52401.</title>
        <authorList>
            <person name="Oh J.-S."/>
        </authorList>
    </citation>
    <scope>NUCLEOTIDE SEQUENCE</scope>
    <source>
        <strain evidence="2">HMF6543</strain>
    </source>
</reference>
<dbReference type="EMBL" id="JAKKDU010000001">
    <property type="protein sequence ID" value="MCF7567021.1"/>
    <property type="molecule type" value="Genomic_DNA"/>
</dbReference>
<organism evidence="2 3">
    <name type="scientific">Wocania arenilitoris</name>
    <dbReference type="NCBI Taxonomy" id="2044858"/>
    <lineage>
        <taxon>Bacteria</taxon>
        <taxon>Pseudomonadati</taxon>
        <taxon>Bacteroidota</taxon>
        <taxon>Flavobacteriia</taxon>
        <taxon>Flavobacteriales</taxon>
        <taxon>Flavobacteriaceae</taxon>
        <taxon>Wocania</taxon>
    </lineage>
</organism>
<name>A0AAE3JLR3_9FLAO</name>
<protein>
    <submittedName>
        <fullName evidence="2">Transposase</fullName>
    </submittedName>
</protein>
<dbReference type="PANTHER" id="PTHR33408">
    <property type="entry name" value="TRANSPOSASE"/>
    <property type="match status" value="1"/>
</dbReference>
<sequence length="297" mass="34491">LWNKLIFVMMNYFIKEIYGNFRKLKRLQGHLKKIFHQVVLLLVEQGVISLKDIFVDGTKIEANANRYTFVWGKSIKTSKERIKKQLKELWSYLEKVYKEEQHIPNTPDFEAIDADKIEATINQINDALKGKDIDKKVKQKLNYAKKNWPTNMAKYQKQEAILKERSSYSKTDTDATFMRMKDDHMQNGQLKPAYNVQASTNNQYLTNYTLAQTTGDTTTLKDHVANHIENYNETPETLTADAGYGSEENYTDLEAVFGNIKHNMNFKRFMLRGIDKVNVEIGLVAMAHNLKKYSLAL</sequence>
<evidence type="ECO:0000313" key="2">
    <source>
        <dbReference type="EMBL" id="MCF7567021.1"/>
    </source>
</evidence>